<organism evidence="5 6">
    <name type="scientific">Leptonema illini</name>
    <dbReference type="NCBI Taxonomy" id="183"/>
    <lineage>
        <taxon>Bacteria</taxon>
        <taxon>Pseudomonadati</taxon>
        <taxon>Spirochaetota</taxon>
        <taxon>Spirochaetia</taxon>
        <taxon>Leptospirales</taxon>
        <taxon>Leptospiraceae</taxon>
        <taxon>Leptonema</taxon>
    </lineage>
</organism>
<dbReference type="Gene3D" id="3.90.1150.10">
    <property type="entry name" value="Aspartate Aminotransferase, domain 1"/>
    <property type="match status" value="1"/>
</dbReference>
<evidence type="ECO:0000256" key="1">
    <source>
        <dbReference type="ARBA" id="ARBA00001933"/>
    </source>
</evidence>
<dbReference type="GO" id="GO:0030170">
    <property type="term" value="F:pyridoxal phosphate binding"/>
    <property type="evidence" value="ECO:0007669"/>
    <property type="project" value="InterPro"/>
</dbReference>
<evidence type="ECO:0000256" key="3">
    <source>
        <dbReference type="ARBA" id="ARBA00022898"/>
    </source>
</evidence>
<dbReference type="GO" id="GO:0008710">
    <property type="term" value="F:8-amino-7-oxononanoate synthase activity"/>
    <property type="evidence" value="ECO:0007669"/>
    <property type="project" value="TreeGrafter"/>
</dbReference>
<dbReference type="InterPro" id="IPR015421">
    <property type="entry name" value="PyrdxlP-dep_Trfase_major"/>
</dbReference>
<sequence>MQSWRDELQQAVADRDRKRLLRRLETSPAGSVDFSSNDYLSLNSDGTLKRLFESLLPLTTQDLGSTGSRLIRGHRDAFDRAERTFADWVGLDDSLLFHSGYAGNVGTLQALLSPGDLVFADRLCHASLLDGIRLSGATRHYFRHNDLEHLSELLRKHSTRKRRWIVTESVFSMDGDRPDRDALLALAEQNDCLLYLDEAHAIGVIGEAGRGLAHQEQQRFAVLSYPMGKAPGLMGCFVAGPPELKAFLVNHARSFIYSTAQPPLLADLLRLVIEEMGTDEMEKRRIRLRKLSELLFKRLNEEGFATGVTPSHITPIILGDEERTIQTATRLKQQGFSVFAIRPPTVPAGACRLRISVHAGNTEEEIEGLVTALRLSR</sequence>
<dbReference type="InterPro" id="IPR050087">
    <property type="entry name" value="AON_synthase_class-II"/>
</dbReference>
<evidence type="ECO:0000256" key="2">
    <source>
        <dbReference type="ARBA" id="ARBA00022679"/>
    </source>
</evidence>
<dbReference type="Gene3D" id="3.40.640.10">
    <property type="entry name" value="Type I PLP-dependent aspartate aminotransferase-like (Major domain)"/>
    <property type="match status" value="1"/>
</dbReference>
<comment type="cofactor">
    <cofactor evidence="1">
        <name>pyridoxal 5'-phosphate</name>
        <dbReference type="ChEBI" id="CHEBI:597326"/>
    </cofactor>
</comment>
<feature type="domain" description="Aminotransferase class I/classII large" evidence="4">
    <location>
        <begin position="32"/>
        <end position="373"/>
    </location>
</feature>
<dbReference type="EMBL" id="WBUI01000013">
    <property type="protein sequence ID" value="KAB2931579.1"/>
    <property type="molecule type" value="Genomic_DNA"/>
</dbReference>
<dbReference type="PANTHER" id="PTHR13693:SF100">
    <property type="entry name" value="8-AMINO-7-OXONONANOATE SYNTHASE"/>
    <property type="match status" value="1"/>
</dbReference>
<dbReference type="Pfam" id="PF00155">
    <property type="entry name" value="Aminotran_1_2"/>
    <property type="match status" value="1"/>
</dbReference>
<dbReference type="AlphaFoldDB" id="A0A833LWJ6"/>
<accession>A0A833LWJ6</accession>
<dbReference type="InterPro" id="IPR015424">
    <property type="entry name" value="PyrdxlP-dep_Trfase"/>
</dbReference>
<evidence type="ECO:0000313" key="5">
    <source>
        <dbReference type="EMBL" id="KAB2931579.1"/>
    </source>
</evidence>
<dbReference type="SUPFAM" id="SSF53383">
    <property type="entry name" value="PLP-dependent transferases"/>
    <property type="match status" value="1"/>
</dbReference>
<reference evidence="5 6" key="1">
    <citation type="submission" date="2019-10" db="EMBL/GenBank/DDBJ databases">
        <title>Extracellular Electron Transfer in a Candidatus Methanoperedens spp. Enrichment Culture.</title>
        <authorList>
            <person name="Berger S."/>
            <person name="Rangel Shaw D."/>
            <person name="Berben T."/>
            <person name="In 'T Zandt M."/>
            <person name="Frank J."/>
            <person name="Reimann J."/>
            <person name="Jetten M.S.M."/>
            <person name="Welte C.U."/>
        </authorList>
    </citation>
    <scope>NUCLEOTIDE SEQUENCE [LARGE SCALE GENOMIC DNA]</scope>
    <source>
        <strain evidence="5">SB12</strain>
    </source>
</reference>
<proteinExistence type="predicted"/>
<comment type="caution">
    <text evidence="5">The sequence shown here is derived from an EMBL/GenBank/DDBJ whole genome shotgun (WGS) entry which is preliminary data.</text>
</comment>
<dbReference type="PANTHER" id="PTHR13693">
    <property type="entry name" value="CLASS II AMINOTRANSFERASE/8-AMINO-7-OXONONANOATE SYNTHASE"/>
    <property type="match status" value="1"/>
</dbReference>
<evidence type="ECO:0000313" key="6">
    <source>
        <dbReference type="Proteomes" id="UP000460298"/>
    </source>
</evidence>
<keyword evidence="3" id="KW-0663">Pyridoxal phosphate</keyword>
<dbReference type="InterPro" id="IPR004839">
    <property type="entry name" value="Aminotransferase_I/II_large"/>
</dbReference>
<gene>
    <name evidence="5" type="ORF">F9K24_13355</name>
</gene>
<dbReference type="GO" id="GO:0009102">
    <property type="term" value="P:biotin biosynthetic process"/>
    <property type="evidence" value="ECO:0007669"/>
    <property type="project" value="TreeGrafter"/>
</dbReference>
<evidence type="ECO:0000259" key="4">
    <source>
        <dbReference type="Pfam" id="PF00155"/>
    </source>
</evidence>
<dbReference type="Proteomes" id="UP000460298">
    <property type="component" value="Unassembled WGS sequence"/>
</dbReference>
<keyword evidence="2" id="KW-0808">Transferase</keyword>
<protein>
    <submittedName>
        <fullName evidence="5">8-amino-7-oxononanoate synthase</fullName>
    </submittedName>
</protein>
<name>A0A833LWJ6_9LEPT</name>
<dbReference type="InterPro" id="IPR015422">
    <property type="entry name" value="PyrdxlP-dep_Trfase_small"/>
</dbReference>